<sequence>MKKTIPIFIAIVILVGAGAFYGGMKYGQNKSSTPQNFQNMTEEERQQLFASGQRAVRMVNRDGQASDRFSNGEIIAKDGQTITVKSQDNSSKIVFYSESTNIQKSTNGTTEDLQIGQQITVSGTDNSDGSIAAQNIQLITNTQQMPPPDRLD</sequence>
<comment type="caution">
    <text evidence="2">The sequence shown here is derived from an EMBL/GenBank/DDBJ whole genome shotgun (WGS) entry which is preliminary data.</text>
</comment>
<reference evidence="2 3" key="1">
    <citation type="journal article" date="2016" name="Nat. Commun.">
        <title>Thousands of microbial genomes shed light on interconnected biogeochemical processes in an aquifer system.</title>
        <authorList>
            <person name="Anantharaman K."/>
            <person name="Brown C.T."/>
            <person name="Hug L.A."/>
            <person name="Sharon I."/>
            <person name="Castelle C.J."/>
            <person name="Probst A.J."/>
            <person name="Thomas B.C."/>
            <person name="Singh A."/>
            <person name="Wilkins M.J."/>
            <person name="Karaoz U."/>
            <person name="Brodie E.L."/>
            <person name="Williams K.H."/>
            <person name="Hubbard S.S."/>
            <person name="Banfield J.F."/>
        </authorList>
    </citation>
    <scope>NUCLEOTIDE SEQUENCE [LARGE SCALE GENOMIC DNA]</scope>
</reference>
<dbReference type="InterPro" id="IPR043724">
    <property type="entry name" value="DUF5666"/>
</dbReference>
<protein>
    <recommendedName>
        <fullName evidence="1">DUF5666 domain-containing protein</fullName>
    </recommendedName>
</protein>
<accession>A0A1G2F7D5</accession>
<evidence type="ECO:0000259" key="1">
    <source>
        <dbReference type="Pfam" id="PF18914"/>
    </source>
</evidence>
<dbReference type="STRING" id="1801992.A2Y98_03020"/>
<proteinExistence type="predicted"/>
<evidence type="ECO:0000313" key="2">
    <source>
        <dbReference type="EMBL" id="OGZ33471.1"/>
    </source>
</evidence>
<feature type="domain" description="DUF5666" evidence="1">
    <location>
        <begin position="72"/>
        <end position="136"/>
    </location>
</feature>
<organism evidence="2 3">
    <name type="scientific">Candidatus Portnoybacteria bacterium RBG_19FT_COMBO_36_7</name>
    <dbReference type="NCBI Taxonomy" id="1801992"/>
    <lineage>
        <taxon>Bacteria</taxon>
        <taxon>Candidatus Portnoyibacteriota</taxon>
    </lineage>
</organism>
<evidence type="ECO:0000313" key="3">
    <source>
        <dbReference type="Proteomes" id="UP000179099"/>
    </source>
</evidence>
<name>A0A1G2F7D5_9BACT</name>
<gene>
    <name evidence="2" type="ORF">A2Y98_03020</name>
</gene>
<dbReference type="AlphaFoldDB" id="A0A1G2F7D5"/>
<dbReference type="Proteomes" id="UP000179099">
    <property type="component" value="Unassembled WGS sequence"/>
</dbReference>
<dbReference type="Pfam" id="PF18914">
    <property type="entry name" value="DUF5666"/>
    <property type="match status" value="1"/>
</dbReference>
<dbReference type="EMBL" id="MHMW01000029">
    <property type="protein sequence ID" value="OGZ33471.1"/>
    <property type="molecule type" value="Genomic_DNA"/>
</dbReference>